<dbReference type="InterPro" id="IPR000477">
    <property type="entry name" value="RT_dom"/>
</dbReference>
<dbReference type="Gene3D" id="3.60.10.10">
    <property type="entry name" value="Endonuclease/exonuclease/phosphatase"/>
    <property type="match status" value="1"/>
</dbReference>
<proteinExistence type="predicted"/>
<reference evidence="3" key="1">
    <citation type="submission" date="2022-01" db="EMBL/GenBank/DDBJ databases">
        <authorList>
            <person name="Braso-Vives M."/>
        </authorList>
    </citation>
    <scope>NUCLEOTIDE SEQUENCE</scope>
</reference>
<dbReference type="SUPFAM" id="SSF56219">
    <property type="entry name" value="DNase I-like"/>
    <property type="match status" value="1"/>
</dbReference>
<dbReference type="InterPro" id="IPR043502">
    <property type="entry name" value="DNA/RNA_pol_sf"/>
</dbReference>
<sequence length="1045" mass="119022">MEAQHEQTEMDGGLGTSRRCDPALLATGEEGGAADMDPRTVDGVVDPNPDGDPVGDPMERFNTDGRESTGRINLRKNIRMATWNVRTLHQAGKLSNVLREMERCDINVLGVAETHWTGSGFFTTTDREMVVYSGGETHRAGVAVILSQSAARSMLSYKAVSDRILLVRIMASPFSIYLIQVYAPTADAPDEEVERFYEQVQQLLQECPSQDIAMVMGDFNAKVGAVRLEDDVCGPYGLGTPNERRERLVEFCQDNGLFITNTAFKHHERRRYTWLSPGGRYRNQIDYILISKRWGKFVTNCRSYPGPDCGSDHNMVGANLRLKIKKCGRSKRRTSLNLEALESQTVRETYNIEVHNRFEALNLLQEERTPDEFSAAFTEAIKAAAKKVLGKAPRKPNHPWISQDTLDLIDERRKLKTERNTGSGELLYRDVDKQVQREARKDKARWLEEQCAEMEQGLGGNSSLRKSYSIIKKLRRGFQPKQRNIKSEDNRVLTDLQSILQRWKQYCEQLYKDNTPRSDPDDEQDTPSEEAGDAPFPEILESEVEHAIKRLPKNKAAGVDDLPGELLKTDNPAITKALCCLCNKILKTGEWPTDWVRSVFITIPKKTGTTDCSEHRTIALITHASKILLRILLKRMEGVADTEFAEEQMGFRKKVGTRDQIFNVRILMEKARESNVNLYMAFIDYKKAFDSVRHKTLWKVMERMGVSNYIVNSLRQLYRHQQAAVRVEDELSDWFEVTKGVRQGCLVSPICFNFYSEAVMRESAGELSWIGVNISGRTINNLRFADDIGLIATSPERLQELLDLVNTVSMEYSLEISTKKTKVMATTKQPTVLKIYCQGVLLEQVPIFKYLGAIIDESAGSSREISARLGAARTALSSLETIWKDRALQISTKLRVLKALVWPVVTYGCEAWTLHAKDTQKIQAFEMKCYRKLLRVSWTEHRTNNSVLEELGIQRTLLNMVKRRKLQYFGHVTRAQNISTHILQGKICGTRSRGRPRRRWGDDIKEWTGRSLAECTQRAKDREGWRKLVLKATMVPDPQDEDGTR</sequence>
<dbReference type="PANTHER" id="PTHR47027:SF8">
    <property type="entry name" value="RIBONUCLEASE H"/>
    <property type="match status" value="1"/>
</dbReference>
<dbReference type="Proteomes" id="UP000838412">
    <property type="component" value="Chromosome 8"/>
</dbReference>
<dbReference type="Pfam" id="PF03372">
    <property type="entry name" value="Exo_endo_phos"/>
    <property type="match status" value="1"/>
</dbReference>
<feature type="domain" description="Reverse transcriptase" evidence="2">
    <location>
        <begin position="584"/>
        <end position="855"/>
    </location>
</feature>
<organism evidence="3 4">
    <name type="scientific">Branchiostoma lanceolatum</name>
    <name type="common">Common lancelet</name>
    <name type="synonym">Amphioxus lanceolatum</name>
    <dbReference type="NCBI Taxonomy" id="7740"/>
    <lineage>
        <taxon>Eukaryota</taxon>
        <taxon>Metazoa</taxon>
        <taxon>Chordata</taxon>
        <taxon>Cephalochordata</taxon>
        <taxon>Leptocardii</taxon>
        <taxon>Amphioxiformes</taxon>
        <taxon>Branchiostomatidae</taxon>
        <taxon>Branchiostoma</taxon>
    </lineage>
</organism>
<name>A0A8K0A9Y6_BRALA</name>
<dbReference type="CDD" id="cd09076">
    <property type="entry name" value="L1-EN"/>
    <property type="match status" value="1"/>
</dbReference>
<feature type="compositionally biased region" description="Low complexity" evidence="1">
    <location>
        <begin position="41"/>
        <end position="56"/>
    </location>
</feature>
<accession>A0A8K0A9Y6</accession>
<evidence type="ECO:0000256" key="1">
    <source>
        <dbReference type="SAM" id="MobiDB-lite"/>
    </source>
</evidence>
<dbReference type="InterPro" id="IPR036691">
    <property type="entry name" value="Endo/exonu/phosph_ase_sf"/>
</dbReference>
<gene>
    <name evidence="3" type="primary">Hypp4523</name>
    <name evidence="3" type="ORF">BLAG_LOCUS23107</name>
</gene>
<protein>
    <submittedName>
        <fullName evidence="3">Hypp4523 protein</fullName>
    </submittedName>
</protein>
<feature type="compositionally biased region" description="Acidic residues" evidence="1">
    <location>
        <begin position="520"/>
        <end position="532"/>
    </location>
</feature>
<dbReference type="CDD" id="cd01650">
    <property type="entry name" value="RT_nLTR_like"/>
    <property type="match status" value="1"/>
</dbReference>
<dbReference type="PANTHER" id="PTHR47027">
    <property type="entry name" value="REVERSE TRANSCRIPTASE DOMAIN-CONTAINING PROTEIN"/>
    <property type="match status" value="1"/>
</dbReference>
<dbReference type="OrthoDB" id="414666at2759"/>
<feature type="region of interest" description="Disordered" evidence="1">
    <location>
        <begin position="1"/>
        <end position="69"/>
    </location>
</feature>
<dbReference type="AlphaFoldDB" id="A0A8K0A9Y6"/>
<feature type="region of interest" description="Disordered" evidence="1">
    <location>
        <begin position="511"/>
        <end position="536"/>
    </location>
</feature>
<evidence type="ECO:0000259" key="2">
    <source>
        <dbReference type="PROSITE" id="PS50878"/>
    </source>
</evidence>
<evidence type="ECO:0000313" key="4">
    <source>
        <dbReference type="Proteomes" id="UP000838412"/>
    </source>
</evidence>
<dbReference type="InterPro" id="IPR005135">
    <property type="entry name" value="Endo/exonuclease/phosphatase"/>
</dbReference>
<dbReference type="GO" id="GO:0003824">
    <property type="term" value="F:catalytic activity"/>
    <property type="evidence" value="ECO:0007669"/>
    <property type="project" value="InterPro"/>
</dbReference>
<dbReference type="SUPFAM" id="SSF56672">
    <property type="entry name" value="DNA/RNA polymerases"/>
    <property type="match status" value="1"/>
</dbReference>
<dbReference type="Pfam" id="PF00078">
    <property type="entry name" value="RVT_1"/>
    <property type="match status" value="1"/>
</dbReference>
<keyword evidence="4" id="KW-1185">Reference proteome</keyword>
<feature type="compositionally biased region" description="Basic and acidic residues" evidence="1">
    <location>
        <begin position="57"/>
        <end position="69"/>
    </location>
</feature>
<dbReference type="PROSITE" id="PS50878">
    <property type="entry name" value="RT_POL"/>
    <property type="match status" value="1"/>
</dbReference>
<evidence type="ECO:0000313" key="3">
    <source>
        <dbReference type="EMBL" id="CAH1270955.1"/>
    </source>
</evidence>
<dbReference type="EMBL" id="OV696693">
    <property type="protein sequence ID" value="CAH1270955.1"/>
    <property type="molecule type" value="Genomic_DNA"/>
</dbReference>